<dbReference type="PROSITE" id="PS50850">
    <property type="entry name" value="MFS"/>
    <property type="match status" value="1"/>
</dbReference>
<feature type="transmembrane region" description="Helical" evidence="8">
    <location>
        <begin position="435"/>
        <end position="458"/>
    </location>
</feature>
<dbReference type="PROSITE" id="PS00217">
    <property type="entry name" value="SUGAR_TRANSPORT_2"/>
    <property type="match status" value="1"/>
</dbReference>
<name>A0AAV2I407_LYMST</name>
<keyword evidence="11" id="KW-1185">Reference proteome</keyword>
<feature type="transmembrane region" description="Helical" evidence="8">
    <location>
        <begin position="616"/>
        <end position="634"/>
    </location>
</feature>
<evidence type="ECO:0000313" key="11">
    <source>
        <dbReference type="Proteomes" id="UP001497497"/>
    </source>
</evidence>
<feature type="region of interest" description="Disordered" evidence="7">
    <location>
        <begin position="1"/>
        <end position="51"/>
    </location>
</feature>
<dbReference type="InterPro" id="IPR005828">
    <property type="entry name" value="MFS_sugar_transport-like"/>
</dbReference>
<feature type="transmembrane region" description="Helical" evidence="8">
    <location>
        <begin position="124"/>
        <end position="154"/>
    </location>
</feature>
<comment type="caution">
    <text evidence="10">The sequence shown here is derived from an EMBL/GenBank/DDBJ whole genome shotgun (WGS) entry which is preliminary data.</text>
</comment>
<evidence type="ECO:0000256" key="1">
    <source>
        <dbReference type="ARBA" id="ARBA00004141"/>
    </source>
</evidence>
<dbReference type="GO" id="GO:0005366">
    <property type="term" value="F:myo-inositol:proton symporter activity"/>
    <property type="evidence" value="ECO:0007669"/>
    <property type="project" value="TreeGrafter"/>
</dbReference>
<dbReference type="InterPro" id="IPR003663">
    <property type="entry name" value="Sugar/inositol_transpt"/>
</dbReference>
<feature type="transmembrane region" description="Helical" evidence="8">
    <location>
        <begin position="252"/>
        <end position="276"/>
    </location>
</feature>
<dbReference type="InterPro" id="IPR050814">
    <property type="entry name" value="Myo-inositol_Transporter"/>
</dbReference>
<dbReference type="NCBIfam" id="TIGR00879">
    <property type="entry name" value="SP"/>
    <property type="match status" value="1"/>
</dbReference>
<dbReference type="InterPro" id="IPR020846">
    <property type="entry name" value="MFS_dom"/>
</dbReference>
<feature type="domain" description="Major facilitator superfamily (MFS) profile" evidence="9">
    <location>
        <begin position="128"/>
        <end position="638"/>
    </location>
</feature>
<sequence>MADSNPPEETAVEKDKPDEASGGQSVVSGTDRSSSDQETIVDHGDDRKKAVTNLKGDDVNFVGNKAAVKNDDVSYKESLQMKPPNHNDYVQQLDSTKNSKHVPNPPEDRSGATAETSPGNTPTFVYVLSSIATIGGFLFGYDIGIVAGSMLFIQPYFELSTFWQEAIVSGTIAAAAVAALVSGWLTDKIGRKLTIMTSSVVFTAGGLLMGSAPTKEVLLVGRIVAGLGVGLASVVVPVYVAESSPVSIRGRLVSLHQLMINTGIIVSSVIAGAFSYVQPDGWRYMLGMAAVPGILQFIGFIFLPESPRWLVSSGRIEQAKDVLLRMRGGADVTEELNEIIVTVDESNQDVAAGVHHWLKIFKTPHVRRALFVGCGLLFFQQWCGINTVIYYSGTVLKMAGFPIKYAVWLVTVPNFINFLSSFIGLYLVEKIGRRPLLIISLAGTLVGLIILAVGFQFAEENPPSLNMSVTETYDNGTLIGECFYKHKSCADCVKDNSCGYCYSNDNDGTCLPSIGEDRSTVGRCNSSSSTETYFKWAYEYCPSDFTWIALIGMAVFVFAFAPGLGPMPWTINSEIYPLWARSTCNSLSACTAWVCNLIISFTFLTMTEHISIHGTFWLFAAFTVVGVVFMVVLLPETRNKTLEEVEQLFMTSRQKRQLAEKRLKPKRDDIQQGIQGIYGRRP</sequence>
<evidence type="ECO:0000259" key="9">
    <source>
        <dbReference type="PROSITE" id="PS50850"/>
    </source>
</evidence>
<evidence type="ECO:0000256" key="8">
    <source>
        <dbReference type="SAM" id="Phobius"/>
    </source>
</evidence>
<dbReference type="SUPFAM" id="SSF103473">
    <property type="entry name" value="MFS general substrate transporter"/>
    <property type="match status" value="1"/>
</dbReference>
<dbReference type="InterPro" id="IPR036259">
    <property type="entry name" value="MFS_trans_sf"/>
</dbReference>
<keyword evidence="5 8" id="KW-1133">Transmembrane helix</keyword>
<evidence type="ECO:0000313" key="10">
    <source>
        <dbReference type="EMBL" id="CAL1541422.1"/>
    </source>
</evidence>
<evidence type="ECO:0000256" key="3">
    <source>
        <dbReference type="ARBA" id="ARBA00022448"/>
    </source>
</evidence>
<feature type="region of interest" description="Disordered" evidence="7">
    <location>
        <begin position="77"/>
        <end position="117"/>
    </location>
</feature>
<dbReference type="Proteomes" id="UP001497497">
    <property type="component" value="Unassembled WGS sequence"/>
</dbReference>
<dbReference type="InterPro" id="IPR005829">
    <property type="entry name" value="Sugar_transporter_CS"/>
</dbReference>
<protein>
    <recommendedName>
        <fullName evidence="9">Major facilitator superfamily (MFS) profile domain-containing protein</fullName>
    </recommendedName>
</protein>
<feature type="compositionally biased region" description="Basic and acidic residues" evidence="7">
    <location>
        <begin position="40"/>
        <end position="49"/>
    </location>
</feature>
<feature type="transmembrane region" description="Helical" evidence="8">
    <location>
        <begin position="282"/>
        <end position="303"/>
    </location>
</feature>
<dbReference type="EMBL" id="CAXITT010000431">
    <property type="protein sequence ID" value="CAL1541422.1"/>
    <property type="molecule type" value="Genomic_DNA"/>
</dbReference>
<evidence type="ECO:0000256" key="2">
    <source>
        <dbReference type="ARBA" id="ARBA00010992"/>
    </source>
</evidence>
<evidence type="ECO:0000256" key="7">
    <source>
        <dbReference type="SAM" id="MobiDB-lite"/>
    </source>
</evidence>
<feature type="transmembrane region" description="Helical" evidence="8">
    <location>
        <begin position="545"/>
        <end position="565"/>
    </location>
</feature>
<dbReference type="PRINTS" id="PR00171">
    <property type="entry name" value="SUGRTRNSPORT"/>
</dbReference>
<proteinExistence type="inferred from homology"/>
<dbReference type="Pfam" id="PF00083">
    <property type="entry name" value="Sugar_tr"/>
    <property type="match status" value="2"/>
</dbReference>
<feature type="transmembrane region" description="Helical" evidence="8">
    <location>
        <begin position="405"/>
        <end position="428"/>
    </location>
</feature>
<organism evidence="10 11">
    <name type="scientific">Lymnaea stagnalis</name>
    <name type="common">Great pond snail</name>
    <name type="synonym">Helix stagnalis</name>
    <dbReference type="NCBI Taxonomy" id="6523"/>
    <lineage>
        <taxon>Eukaryota</taxon>
        <taxon>Metazoa</taxon>
        <taxon>Spiralia</taxon>
        <taxon>Lophotrochozoa</taxon>
        <taxon>Mollusca</taxon>
        <taxon>Gastropoda</taxon>
        <taxon>Heterobranchia</taxon>
        <taxon>Euthyneura</taxon>
        <taxon>Panpulmonata</taxon>
        <taxon>Hygrophila</taxon>
        <taxon>Lymnaeoidea</taxon>
        <taxon>Lymnaeidae</taxon>
        <taxon>Lymnaea</taxon>
    </lineage>
</organism>
<evidence type="ECO:0000256" key="5">
    <source>
        <dbReference type="ARBA" id="ARBA00022989"/>
    </source>
</evidence>
<feature type="transmembrane region" description="Helical" evidence="8">
    <location>
        <begin position="193"/>
        <end position="213"/>
    </location>
</feature>
<feature type="transmembrane region" description="Helical" evidence="8">
    <location>
        <begin position="166"/>
        <end position="186"/>
    </location>
</feature>
<dbReference type="PROSITE" id="PS00216">
    <property type="entry name" value="SUGAR_TRANSPORT_1"/>
    <property type="match status" value="1"/>
</dbReference>
<dbReference type="AlphaFoldDB" id="A0AAV2I407"/>
<evidence type="ECO:0000256" key="4">
    <source>
        <dbReference type="ARBA" id="ARBA00022692"/>
    </source>
</evidence>
<keyword evidence="3" id="KW-0813">Transport</keyword>
<keyword evidence="6 8" id="KW-0472">Membrane</keyword>
<gene>
    <name evidence="10" type="ORF">GSLYS_00015028001</name>
</gene>
<dbReference type="PANTHER" id="PTHR48020">
    <property type="entry name" value="PROTON MYO-INOSITOL COTRANSPORTER"/>
    <property type="match status" value="1"/>
</dbReference>
<feature type="transmembrane region" description="Helical" evidence="8">
    <location>
        <begin position="586"/>
        <end position="604"/>
    </location>
</feature>
<evidence type="ECO:0000256" key="6">
    <source>
        <dbReference type="ARBA" id="ARBA00023136"/>
    </source>
</evidence>
<comment type="subcellular location">
    <subcellularLocation>
        <location evidence="1">Membrane</location>
        <topology evidence="1">Multi-pass membrane protein</topology>
    </subcellularLocation>
</comment>
<dbReference type="Gene3D" id="1.20.1250.20">
    <property type="entry name" value="MFS general substrate transporter like domains"/>
    <property type="match status" value="2"/>
</dbReference>
<feature type="compositionally biased region" description="Polar residues" evidence="7">
    <location>
        <begin position="22"/>
        <end position="38"/>
    </location>
</feature>
<dbReference type="GO" id="GO:0016324">
    <property type="term" value="C:apical plasma membrane"/>
    <property type="evidence" value="ECO:0007669"/>
    <property type="project" value="TreeGrafter"/>
</dbReference>
<reference evidence="10 11" key="1">
    <citation type="submission" date="2024-04" db="EMBL/GenBank/DDBJ databases">
        <authorList>
            <consortium name="Genoscope - CEA"/>
            <person name="William W."/>
        </authorList>
    </citation>
    <scope>NUCLEOTIDE SEQUENCE [LARGE SCALE GENOMIC DNA]</scope>
</reference>
<keyword evidence="4 8" id="KW-0812">Transmembrane</keyword>
<accession>A0AAV2I407</accession>
<comment type="similarity">
    <text evidence="2">Belongs to the major facilitator superfamily. Sugar transporter (TC 2.A.1.1) family.</text>
</comment>
<feature type="transmembrane region" description="Helical" evidence="8">
    <location>
        <begin position="219"/>
        <end position="240"/>
    </location>
</feature>
<feature type="transmembrane region" description="Helical" evidence="8">
    <location>
        <begin position="369"/>
        <end position="393"/>
    </location>
</feature>
<dbReference type="PANTHER" id="PTHR48020:SF12">
    <property type="entry name" value="PROTON MYO-INOSITOL COTRANSPORTER"/>
    <property type="match status" value="1"/>
</dbReference>